<gene>
    <name evidence="2" type="ORF">CLH61_08130</name>
</gene>
<feature type="transmembrane region" description="Helical" evidence="1">
    <location>
        <begin position="384"/>
        <end position="406"/>
    </location>
</feature>
<feature type="transmembrane region" description="Helical" evidence="1">
    <location>
        <begin position="23"/>
        <end position="56"/>
    </location>
</feature>
<keyword evidence="3" id="KW-1185">Reference proteome</keyword>
<protein>
    <submittedName>
        <fullName evidence="2">Uncharacterized protein</fullName>
    </submittedName>
</protein>
<feature type="transmembrane region" description="Helical" evidence="1">
    <location>
        <begin position="131"/>
        <end position="157"/>
    </location>
</feature>
<feature type="transmembrane region" description="Helical" evidence="1">
    <location>
        <begin position="426"/>
        <end position="449"/>
    </location>
</feature>
<feature type="transmembrane region" description="Helical" evidence="1">
    <location>
        <begin position="352"/>
        <end position="377"/>
    </location>
</feature>
<organism evidence="2 3">
    <name type="scientific">Marinobacter profundi</name>
    <dbReference type="NCBI Taxonomy" id="2666256"/>
    <lineage>
        <taxon>Bacteria</taxon>
        <taxon>Pseudomonadati</taxon>
        <taxon>Pseudomonadota</taxon>
        <taxon>Gammaproteobacteria</taxon>
        <taxon>Pseudomonadales</taxon>
        <taxon>Marinobacteraceae</taxon>
        <taxon>Marinobacter</taxon>
    </lineage>
</organism>
<feature type="transmembrane region" description="Helical" evidence="1">
    <location>
        <begin position="272"/>
        <end position="291"/>
    </location>
</feature>
<feature type="transmembrane region" description="Helical" evidence="1">
    <location>
        <begin position="62"/>
        <end position="79"/>
    </location>
</feature>
<keyword evidence="1" id="KW-0472">Membrane</keyword>
<feature type="transmembrane region" description="Helical" evidence="1">
    <location>
        <begin position="206"/>
        <end position="227"/>
    </location>
</feature>
<feature type="transmembrane region" description="Helical" evidence="1">
    <location>
        <begin position="248"/>
        <end position="266"/>
    </location>
</feature>
<evidence type="ECO:0000256" key="1">
    <source>
        <dbReference type="SAM" id="Phobius"/>
    </source>
</evidence>
<keyword evidence="1" id="KW-1133">Transmembrane helix</keyword>
<accession>A0A2G1UKV7</accession>
<keyword evidence="1" id="KW-0812">Transmembrane</keyword>
<evidence type="ECO:0000313" key="3">
    <source>
        <dbReference type="Proteomes" id="UP000231409"/>
    </source>
</evidence>
<name>A0A2G1UKV7_9GAMM</name>
<dbReference type="EMBL" id="NTFH01000007">
    <property type="protein sequence ID" value="PHQ15103.1"/>
    <property type="molecule type" value="Genomic_DNA"/>
</dbReference>
<proteinExistence type="predicted"/>
<dbReference type="AlphaFoldDB" id="A0A2G1UKV7"/>
<dbReference type="Proteomes" id="UP000231409">
    <property type="component" value="Unassembled WGS sequence"/>
</dbReference>
<feature type="transmembrane region" description="Helical" evidence="1">
    <location>
        <begin position="311"/>
        <end position="332"/>
    </location>
</feature>
<evidence type="ECO:0000313" key="2">
    <source>
        <dbReference type="EMBL" id="PHQ15103.1"/>
    </source>
</evidence>
<comment type="caution">
    <text evidence="2">The sequence shown here is derived from an EMBL/GenBank/DDBJ whole genome shotgun (WGS) entry which is preliminary data.</text>
</comment>
<sequence length="450" mass="46567">MACLDPLPLTPFLWSQAVLLRSVLAYVALAAALLALLPGAEMLGAAAVALVVMLGWQDMRKVPRAVFIVAILALVFALGRDPALIGQAAANMSRLAGLVLAVMLLSSVLGRSGDLRRISASLFSGKPATRYLSLAFGTALVSIPLNFGSVAVVGSLVAERIRSRGDSPETRNATRAVLRGFGSSPAFSPLSISVVLTLTLLPGLGIFSLLALAIPFSVALILAGLVWRVPEPTQTDVAAEQTAGWASWTRFGGLILAICAGVFVFTHSYSLSYAHSVTLSCMAAVIAARLLSWLQRQNPPLVNMGNVSNELAIVGGSAFIGAVISGAVLGQVSGSPEWPLWAWALLAASVPWTYFVAGLLGVNPIVVGTLVGGILGAVWPSEAVLGLGIGMVTGWSVTAFGTPFAANALIMERLTGYPARDASLRWSLALSFSGLAVAGLLAAVTTTLLL</sequence>
<dbReference type="RefSeq" id="WP_099614231.1">
    <property type="nucleotide sequence ID" value="NZ_KZ319370.1"/>
</dbReference>
<reference evidence="2 3" key="1">
    <citation type="submission" date="2017-09" db="EMBL/GenBank/DDBJ databases">
        <title>The draft genome sequences of Marinobacter sp. PWS21.</title>
        <authorList>
            <person name="Cao J."/>
        </authorList>
    </citation>
    <scope>NUCLEOTIDE SEQUENCE [LARGE SCALE GENOMIC DNA]</scope>
    <source>
        <strain evidence="2 3">PWS21</strain>
    </source>
</reference>
<feature type="transmembrane region" description="Helical" evidence="1">
    <location>
        <begin position="91"/>
        <end position="111"/>
    </location>
</feature>